<dbReference type="GO" id="GO:0005524">
    <property type="term" value="F:ATP binding"/>
    <property type="evidence" value="ECO:0007669"/>
    <property type="project" value="InterPro"/>
</dbReference>
<reference evidence="3 4" key="1">
    <citation type="submission" date="2014-03" db="EMBL/GenBank/DDBJ databases">
        <title>Genome sequence of Bordetella holmseii.</title>
        <authorList>
            <person name="Harvill E."/>
            <person name="Goodfield L.L."/>
            <person name="Ivanov Y."/>
            <person name="Meyer J.A."/>
            <person name="Newth C."/>
            <person name="Cassiday P."/>
            <person name="Tondella M.L."/>
            <person name="Liao P."/>
            <person name="Zimmerman J."/>
            <person name="Meert K."/>
            <person name="Wessel D."/>
            <person name="Berger J."/>
            <person name="Dean J.M."/>
            <person name="Holubkov R."/>
            <person name="Burr J."/>
            <person name="Liu T."/>
            <person name="Brinkac L.M."/>
            <person name="Sanka R."/>
            <person name="Kim M."/>
            <person name="Losada L."/>
        </authorList>
    </citation>
    <scope>NUCLEOTIDE SEQUENCE [LARGE SCALE GENOMIC DNA]</scope>
    <source>
        <strain evidence="3 4">CDC-H585-BH</strain>
    </source>
</reference>
<dbReference type="PANTHER" id="PTHR42705:SF2">
    <property type="entry name" value="BIFUNCTIONAL NON-HOMOLOGOUS END JOINING PROTEIN LIGD"/>
    <property type="match status" value="1"/>
</dbReference>
<dbReference type="PROSITE" id="PS50160">
    <property type="entry name" value="DNA_LIGASE_A3"/>
    <property type="match status" value="1"/>
</dbReference>
<evidence type="ECO:0000259" key="2">
    <source>
        <dbReference type="PROSITE" id="PS50160"/>
    </source>
</evidence>
<dbReference type="InterPro" id="IPR014145">
    <property type="entry name" value="LigD_pol_dom"/>
</dbReference>
<dbReference type="Gene3D" id="3.90.920.10">
    <property type="entry name" value="DNA primase, PRIM domain"/>
    <property type="match status" value="1"/>
</dbReference>
<dbReference type="CDD" id="cd07906">
    <property type="entry name" value="Adenylation_DNA_ligase_LigD_LigC"/>
    <property type="match status" value="1"/>
</dbReference>
<protein>
    <submittedName>
        <fullName evidence="3">ATP-dependent DNA ligase domain protein</fullName>
        <ecNumber evidence="3">6.5.1.1</ecNumber>
    </submittedName>
</protein>
<dbReference type="EMBL" id="JFZZ01000081">
    <property type="protein sequence ID" value="KAK90135.1"/>
    <property type="molecule type" value="Genomic_DNA"/>
</dbReference>
<evidence type="ECO:0000313" key="4">
    <source>
        <dbReference type="Proteomes" id="UP000026682"/>
    </source>
</evidence>
<evidence type="ECO:0000256" key="1">
    <source>
        <dbReference type="SAM" id="MobiDB-lite"/>
    </source>
</evidence>
<comment type="caution">
    <text evidence="3">The sequence shown here is derived from an EMBL/GenBank/DDBJ whole genome shotgun (WGS) entry which is preliminary data.</text>
</comment>
<dbReference type="InterPro" id="IPR012310">
    <property type="entry name" value="DNA_ligase_ATP-dep_cent"/>
</dbReference>
<gene>
    <name evidence="3" type="ORF">L497_1156</name>
</gene>
<dbReference type="InterPro" id="IPR052171">
    <property type="entry name" value="NHEJ_LigD"/>
</dbReference>
<dbReference type="InterPro" id="IPR014144">
    <property type="entry name" value="LigD_PE_domain"/>
</dbReference>
<dbReference type="GO" id="GO:0006310">
    <property type="term" value="P:DNA recombination"/>
    <property type="evidence" value="ECO:0007669"/>
    <property type="project" value="InterPro"/>
</dbReference>
<dbReference type="GeneID" id="93120000"/>
<dbReference type="SUPFAM" id="SSF56091">
    <property type="entry name" value="DNA ligase/mRNA capping enzyme, catalytic domain"/>
    <property type="match status" value="1"/>
</dbReference>
<dbReference type="STRING" id="35814.BBB42_09190"/>
<dbReference type="GO" id="GO:0003910">
    <property type="term" value="F:DNA ligase (ATP) activity"/>
    <property type="evidence" value="ECO:0007669"/>
    <property type="project" value="UniProtKB-EC"/>
</dbReference>
<feature type="domain" description="ATP-dependent DNA ligase family profile" evidence="2">
    <location>
        <begin position="274"/>
        <end position="340"/>
    </location>
</feature>
<organism evidence="3 4">
    <name type="scientific">Bordetella holmesii CDC-H585-BH</name>
    <dbReference type="NCBI Taxonomy" id="1331206"/>
    <lineage>
        <taxon>Bacteria</taxon>
        <taxon>Pseudomonadati</taxon>
        <taxon>Pseudomonadota</taxon>
        <taxon>Betaproteobacteria</taxon>
        <taxon>Burkholderiales</taxon>
        <taxon>Alcaligenaceae</taxon>
        <taxon>Bordetella</taxon>
    </lineage>
</organism>
<dbReference type="RefSeq" id="WP_005013772.1">
    <property type="nucleotide sequence ID" value="NZ_JFZZ01000081.1"/>
</dbReference>
<evidence type="ECO:0000313" key="3">
    <source>
        <dbReference type="EMBL" id="KAK90135.1"/>
    </source>
</evidence>
<dbReference type="NCBIfam" id="TIGR02777">
    <property type="entry name" value="LigD_PE_dom"/>
    <property type="match status" value="1"/>
</dbReference>
<feature type="region of interest" description="Disordered" evidence="1">
    <location>
        <begin position="1"/>
        <end position="26"/>
    </location>
</feature>
<dbReference type="GO" id="GO:0006281">
    <property type="term" value="P:DNA repair"/>
    <property type="evidence" value="ECO:0007669"/>
    <property type="project" value="InterPro"/>
</dbReference>
<dbReference type="Gene3D" id="3.30.470.30">
    <property type="entry name" value="DNA ligase/mRNA capping enzyme"/>
    <property type="match status" value="1"/>
</dbReference>
<name>A0A158M2Z0_9BORD</name>
<keyword evidence="3" id="KW-0436">Ligase</keyword>
<dbReference type="PANTHER" id="PTHR42705">
    <property type="entry name" value="BIFUNCTIONAL NON-HOMOLOGOUS END JOINING PROTEIN LIGD"/>
    <property type="match status" value="1"/>
</dbReference>
<sequence>MGNPKLQAYRAKRDFTASPEPRGAGRAAGQTIFVVHKHAARRLHYDFRLQIGSVLVSWAVPKEPSMDPQVKRLAVKVEDHPLDYADFFGDIPAGQYGAGHVDIWDRGHWSMQGNPAQALQRGHLHFRLQGRRLQGDWALIRTRDEQWLLRKVQDVPPKPAARTLPGKAASMPRQLKPPLATLADQPPVGEDWRYEVKYDGYRMLCELRDGNVRFISRNGLDWTARMQPLATTIRALKLGQGWLDGEVVVFNEQGIADFQLLQKALDGDASCLRYVVFDLPYWEGRDLRGIPLSQRQHWLSVLLERAPSPLRLTQRLDIADAAQAAHAWLQACQLQLEGLIALVQWGVIELHTWNSRAPKTETPDRLILDLDPGDGVDWPTIVEAAQLVRGLMQEVGLVPFLKSTGGKGLHLVAPLKPVAGWQEVKALAHGLADRLESVLPDRFVANMAKAKRGGRIFVDYLRNGKAATAVAAFSVRGRPGGPVAMPLPWDVLDPARDLRTNCFNVRNALEWIETHPHPWADYAASRRQVGPRMLARLGLRV</sequence>
<dbReference type="PATRIC" id="fig|1331206.3.peg.2286"/>
<dbReference type="AlphaFoldDB" id="A0A158M2Z0"/>
<dbReference type="Pfam" id="PF13298">
    <property type="entry name" value="LigD_N"/>
    <property type="match status" value="1"/>
</dbReference>
<proteinExistence type="predicted"/>
<accession>A0A158M2Z0</accession>
<dbReference type="EC" id="6.5.1.1" evidence="3"/>
<dbReference type="Pfam" id="PF21686">
    <property type="entry name" value="LigD_Prim-Pol"/>
    <property type="match status" value="1"/>
</dbReference>
<dbReference type="Proteomes" id="UP000026682">
    <property type="component" value="Unassembled WGS sequence"/>
</dbReference>